<dbReference type="PANTHER" id="PTHR47108">
    <property type="entry name" value="5-AMINO-6-(5-PHOSPHO-D-RIBITYLAMINO)URACIL PHOSPHATASE, CHLOROPLASTIC"/>
    <property type="match status" value="1"/>
</dbReference>
<dbReference type="FunCoup" id="C1EBK3">
    <property type="interactions" value="204"/>
</dbReference>
<evidence type="ECO:0000313" key="2">
    <source>
        <dbReference type="EMBL" id="ACO65739.1"/>
    </source>
</evidence>
<evidence type="ECO:0000313" key="3">
    <source>
        <dbReference type="Proteomes" id="UP000002009"/>
    </source>
</evidence>
<keyword evidence="3" id="KW-1185">Reference proteome</keyword>
<dbReference type="Pfam" id="PF00702">
    <property type="entry name" value="Hydrolase"/>
    <property type="match status" value="1"/>
</dbReference>
<dbReference type="GeneID" id="8246034"/>
<protein>
    <submittedName>
        <fullName evidence="2">Uncharacterized protein</fullName>
    </submittedName>
</protein>
<organism evidence="2 3">
    <name type="scientific">Micromonas commoda (strain RCC299 / NOUM17 / CCMP2709)</name>
    <name type="common">Picoplanktonic green alga</name>
    <dbReference type="NCBI Taxonomy" id="296587"/>
    <lineage>
        <taxon>Eukaryota</taxon>
        <taxon>Viridiplantae</taxon>
        <taxon>Chlorophyta</taxon>
        <taxon>Mamiellophyceae</taxon>
        <taxon>Mamiellales</taxon>
        <taxon>Mamiellaceae</taxon>
        <taxon>Micromonas</taxon>
    </lineage>
</organism>
<dbReference type="InParanoid" id="C1EBK3"/>
<dbReference type="AlphaFoldDB" id="C1EBK3"/>
<dbReference type="InterPro" id="IPR023214">
    <property type="entry name" value="HAD_sf"/>
</dbReference>
<evidence type="ECO:0000256" key="1">
    <source>
        <dbReference type="SAM" id="MobiDB-lite"/>
    </source>
</evidence>
<proteinExistence type="predicted"/>
<dbReference type="Proteomes" id="UP000002009">
    <property type="component" value="Chromosome 9"/>
</dbReference>
<feature type="compositionally biased region" description="Basic and acidic residues" evidence="1">
    <location>
        <begin position="220"/>
        <end position="242"/>
    </location>
</feature>
<reference evidence="2 3" key="1">
    <citation type="journal article" date="2009" name="Science">
        <title>Green evolution and dynamic adaptations revealed by genomes of the marine picoeukaryotes Micromonas.</title>
        <authorList>
            <person name="Worden A.Z."/>
            <person name="Lee J.H."/>
            <person name="Mock T."/>
            <person name="Rouze P."/>
            <person name="Simmons M.P."/>
            <person name="Aerts A.L."/>
            <person name="Allen A.E."/>
            <person name="Cuvelier M.L."/>
            <person name="Derelle E."/>
            <person name="Everett M.V."/>
            <person name="Foulon E."/>
            <person name="Grimwood J."/>
            <person name="Gundlach H."/>
            <person name="Henrissat B."/>
            <person name="Napoli C."/>
            <person name="McDonald S.M."/>
            <person name="Parker M.S."/>
            <person name="Rombauts S."/>
            <person name="Salamov A."/>
            <person name="Von Dassow P."/>
            <person name="Badger J.H."/>
            <person name="Coutinho P.M."/>
            <person name="Demir E."/>
            <person name="Dubchak I."/>
            <person name="Gentemann C."/>
            <person name="Eikrem W."/>
            <person name="Gready J.E."/>
            <person name="John U."/>
            <person name="Lanier W."/>
            <person name="Lindquist E.A."/>
            <person name="Lucas S."/>
            <person name="Mayer K.F."/>
            <person name="Moreau H."/>
            <person name="Not F."/>
            <person name="Otillar R."/>
            <person name="Panaud O."/>
            <person name="Pangilinan J."/>
            <person name="Paulsen I."/>
            <person name="Piegu B."/>
            <person name="Poliakov A."/>
            <person name="Robbens S."/>
            <person name="Schmutz J."/>
            <person name="Toulza E."/>
            <person name="Wyss T."/>
            <person name="Zelensky A."/>
            <person name="Zhou K."/>
            <person name="Armbrust E.V."/>
            <person name="Bhattacharya D."/>
            <person name="Goodenough U.W."/>
            <person name="Van de Peer Y."/>
            <person name="Grigoriev I.V."/>
        </authorList>
    </citation>
    <scope>NUCLEOTIDE SEQUENCE [LARGE SCALE GENOMIC DNA]</scope>
    <source>
        <strain evidence="3">RCC299 / NOUM17</strain>
    </source>
</reference>
<dbReference type="STRING" id="296587.C1EBK3"/>
<dbReference type="EMBL" id="CP001329">
    <property type="protein sequence ID" value="ACO65739.1"/>
    <property type="molecule type" value="Genomic_DNA"/>
</dbReference>
<dbReference type="PANTHER" id="PTHR47108:SF1">
    <property type="entry name" value="5-AMINO-6-(5-PHOSPHO-D-RIBITYLAMINO)URACIL PHOSPHATASE, CHLOROPLASTIC"/>
    <property type="match status" value="1"/>
</dbReference>
<dbReference type="InterPro" id="IPR036412">
    <property type="entry name" value="HAD-like_sf"/>
</dbReference>
<accession>C1EBK3</accession>
<dbReference type="OrthoDB" id="40579at2759"/>
<feature type="region of interest" description="Disordered" evidence="1">
    <location>
        <begin position="219"/>
        <end position="251"/>
    </location>
</feature>
<dbReference type="Gene3D" id="3.40.50.1000">
    <property type="entry name" value="HAD superfamily/HAD-like"/>
    <property type="match status" value="1"/>
</dbReference>
<gene>
    <name evidence="2" type="ORF">MICPUN_108855</name>
</gene>
<name>C1EBK3_MICCC</name>
<dbReference type="eggNOG" id="KOG2914">
    <property type="taxonomic scope" value="Eukaryota"/>
</dbReference>
<dbReference type="SUPFAM" id="SSF56784">
    <property type="entry name" value="HAD-like"/>
    <property type="match status" value="1"/>
</dbReference>
<dbReference type="RefSeq" id="XP_002504481.1">
    <property type="nucleotide sequence ID" value="XM_002504435.1"/>
</dbReference>
<sequence length="251" mass="28695">MVLKHCDTMKPEDFIARQLRWTRDPMQMRRYNEERVEIFEDIVKESGAVDELQPGVERFLELLQRANVPMAVMDGKKRFSQLCVTLDDLGVARYFENSDSPTGEPNVVSGEDVSDWLPDPLPIERACTAMGRTTKRCVVFGNNTTVTEACMECGAKSVLLLGRQPRYELQGADTVVERLTDLSIENLKRLFTEETSDAAEPEREKVEIFPSKFTAPVVAERPRWEPEAKSDDAGGKEPPDYLRRRRRRPDN</sequence>
<dbReference type="KEGG" id="mis:MICPUN_108855"/>